<dbReference type="EMBL" id="CAJOBC010008723">
    <property type="protein sequence ID" value="CAF3969161.1"/>
    <property type="molecule type" value="Genomic_DNA"/>
</dbReference>
<protein>
    <submittedName>
        <fullName evidence="1">Uncharacterized protein</fullName>
    </submittedName>
</protein>
<dbReference type="Proteomes" id="UP000681722">
    <property type="component" value="Unassembled WGS sequence"/>
</dbReference>
<evidence type="ECO:0000313" key="3">
    <source>
        <dbReference type="Proteomes" id="UP000663829"/>
    </source>
</evidence>
<proteinExistence type="predicted"/>
<comment type="caution">
    <text evidence="1">The sequence shown here is derived from an EMBL/GenBank/DDBJ whole genome shotgun (WGS) entry which is preliminary data.</text>
</comment>
<keyword evidence="3" id="KW-1185">Reference proteome</keyword>
<gene>
    <name evidence="1" type="ORF">GPM918_LOCUS23909</name>
    <name evidence="2" type="ORF">SRO942_LOCUS23908</name>
</gene>
<dbReference type="AlphaFoldDB" id="A0A814WP13"/>
<evidence type="ECO:0000313" key="1">
    <source>
        <dbReference type="EMBL" id="CAF1204835.1"/>
    </source>
</evidence>
<organism evidence="1 3">
    <name type="scientific">Didymodactylos carnosus</name>
    <dbReference type="NCBI Taxonomy" id="1234261"/>
    <lineage>
        <taxon>Eukaryota</taxon>
        <taxon>Metazoa</taxon>
        <taxon>Spiralia</taxon>
        <taxon>Gnathifera</taxon>
        <taxon>Rotifera</taxon>
        <taxon>Eurotatoria</taxon>
        <taxon>Bdelloidea</taxon>
        <taxon>Philodinida</taxon>
        <taxon>Philodinidae</taxon>
        <taxon>Didymodactylos</taxon>
    </lineage>
</organism>
<name>A0A814WP13_9BILA</name>
<accession>A0A814WP13</accession>
<evidence type="ECO:0000313" key="2">
    <source>
        <dbReference type="EMBL" id="CAF3969161.1"/>
    </source>
</evidence>
<dbReference type="EMBL" id="CAJNOQ010008721">
    <property type="protein sequence ID" value="CAF1204835.1"/>
    <property type="molecule type" value="Genomic_DNA"/>
</dbReference>
<sequence length="171" mass="19925">MTSNILRLRISPRVPGIDFLQATIFELDQQQRECLVKVDYNQLSDYIAFEDIISFAATLTRRWPNVKISDSSDSSDNEYRMDIDDEELNFNDKLLLTDIGDLAEMCPKYHCELNTIQGLWCNQKAFVFTENCIKIIPAFLAFTTLTKQLRILREILNFVKDDYSVNEYSKS</sequence>
<dbReference type="Proteomes" id="UP000663829">
    <property type="component" value="Unassembled WGS sequence"/>
</dbReference>
<reference evidence="1" key="1">
    <citation type="submission" date="2021-02" db="EMBL/GenBank/DDBJ databases">
        <authorList>
            <person name="Nowell W R."/>
        </authorList>
    </citation>
    <scope>NUCLEOTIDE SEQUENCE</scope>
</reference>